<accession>A0A6V7HD03</accession>
<comment type="caution">
    <text evidence="3">The sequence shown here is derived from an EMBL/GenBank/DDBJ whole genome shotgun (WGS) entry which is preliminary data.</text>
</comment>
<dbReference type="GO" id="GO:0030041">
    <property type="term" value="P:actin filament polymerization"/>
    <property type="evidence" value="ECO:0007669"/>
    <property type="project" value="TreeGrafter"/>
</dbReference>
<evidence type="ECO:0000313" key="4">
    <source>
        <dbReference type="Proteomes" id="UP000752696"/>
    </source>
</evidence>
<dbReference type="OrthoDB" id="1104827at2759"/>
<keyword evidence="4" id="KW-1185">Reference proteome</keyword>
<gene>
    <name evidence="3" type="ORF">MHI_LOCUS781630</name>
</gene>
<dbReference type="InterPro" id="IPR042201">
    <property type="entry name" value="FH2_Formin_sf"/>
</dbReference>
<feature type="region of interest" description="Disordered" evidence="1">
    <location>
        <begin position="120"/>
        <end position="141"/>
    </location>
</feature>
<evidence type="ECO:0000256" key="1">
    <source>
        <dbReference type="SAM" id="MobiDB-lite"/>
    </source>
</evidence>
<evidence type="ECO:0000259" key="2">
    <source>
        <dbReference type="PROSITE" id="PS51231"/>
    </source>
</evidence>
<dbReference type="InterPro" id="IPR010465">
    <property type="entry name" value="Drf_DAD"/>
</dbReference>
<evidence type="ECO:0000313" key="3">
    <source>
        <dbReference type="EMBL" id="CAD1478162.1"/>
    </source>
</evidence>
<proteinExistence type="predicted"/>
<dbReference type="Gene3D" id="1.20.58.2220">
    <property type="entry name" value="Formin, FH2 domain"/>
    <property type="match status" value="1"/>
</dbReference>
<reference evidence="3" key="1">
    <citation type="submission" date="2020-07" db="EMBL/GenBank/DDBJ databases">
        <authorList>
            <person name="Nazaruddin N."/>
        </authorList>
    </citation>
    <scope>NUCLEOTIDE SEQUENCE</scope>
</reference>
<protein>
    <recommendedName>
        <fullName evidence="2">DAD domain-containing protein</fullName>
    </recommendedName>
</protein>
<dbReference type="InterPro" id="IPR014767">
    <property type="entry name" value="DAD_dom"/>
</dbReference>
<sequence length="588" mass="66906">MDSLYSEISEFFSFDKQKYTIEEFFSDVKTFKDDFMVSKIGRKIGWSLTRVHILLQHAQKEIIKLREGEEKQRRAREAREKAEAEKAARAARKRALVDMNAHETQEGVMDSLMEALQTGSAFSRPDQRRKRQTRAAGGKFYRSAYASTKSTKKENASLLARNQLYESGEAERAAPPNRNIKTTAAFLLRDPAITSLASSVFTRYTTPEENQRLYKRSLLDLAMRAPKRGKFLSRVSSFNKNRQMEIRYKKIRVDRPMIEETPKRQVSVKRSRNFDKISTNSSADSVQRVAVSSSMNTVVSTSTSTSSYGPVIDELERRTRSTRVETRGSNSELFSPTLCRTILVGKALMISPVKRRRVIVGKKHKRNSIVRRAVERRRSRHRRSAIGGERIGKSFGYFGSPTSESVSLIENDSAACCTYDSTDTLLSNRISKSMGDIARSRIGKTISSPVTLIRMKNLDSVARWKDVNENDLSVQYSNGEFTIFKHSVRSETASGRATELNELAVPMSCQHNNSIVESEMCNNRNIFRRLRFSNNALKFYSMFARRKVTALNLSAERDSNAVDRNRKQANRSNEQKISETNLAIFVGT</sequence>
<dbReference type="EMBL" id="CAJDYZ010010562">
    <property type="protein sequence ID" value="CAD1478162.1"/>
    <property type="molecule type" value="Genomic_DNA"/>
</dbReference>
<dbReference type="GO" id="GO:0005884">
    <property type="term" value="C:actin filament"/>
    <property type="evidence" value="ECO:0007669"/>
    <property type="project" value="TreeGrafter"/>
</dbReference>
<feature type="region of interest" description="Disordered" evidence="1">
    <location>
        <begin position="68"/>
        <end position="87"/>
    </location>
</feature>
<dbReference type="PANTHER" id="PTHR45691:SF6">
    <property type="entry name" value="PROTEIN DIAPHANOUS"/>
    <property type="match status" value="1"/>
</dbReference>
<dbReference type="Pfam" id="PF06345">
    <property type="entry name" value="Drf_DAD"/>
    <property type="match status" value="1"/>
</dbReference>
<name>A0A6V7HD03_9HYME</name>
<dbReference type="Proteomes" id="UP000752696">
    <property type="component" value="Unassembled WGS sequence"/>
</dbReference>
<organism evidence="3 4">
    <name type="scientific">Heterotrigona itama</name>
    <dbReference type="NCBI Taxonomy" id="395501"/>
    <lineage>
        <taxon>Eukaryota</taxon>
        <taxon>Metazoa</taxon>
        <taxon>Ecdysozoa</taxon>
        <taxon>Arthropoda</taxon>
        <taxon>Hexapoda</taxon>
        <taxon>Insecta</taxon>
        <taxon>Pterygota</taxon>
        <taxon>Neoptera</taxon>
        <taxon>Endopterygota</taxon>
        <taxon>Hymenoptera</taxon>
        <taxon>Apocrita</taxon>
        <taxon>Aculeata</taxon>
        <taxon>Apoidea</taxon>
        <taxon>Anthophila</taxon>
        <taxon>Apidae</taxon>
        <taxon>Heterotrigona</taxon>
    </lineage>
</organism>
<feature type="domain" description="DAD" evidence="2">
    <location>
        <begin position="102"/>
        <end position="131"/>
    </location>
</feature>
<dbReference type="InterPro" id="IPR051412">
    <property type="entry name" value="Formin_Homology_Diaphanous_sf"/>
</dbReference>
<dbReference type="PANTHER" id="PTHR45691">
    <property type="entry name" value="PROTEIN DIAPHANOUS"/>
    <property type="match status" value="1"/>
</dbReference>
<dbReference type="AlphaFoldDB" id="A0A6V7HD03"/>
<dbReference type="PROSITE" id="PS51231">
    <property type="entry name" value="DAD"/>
    <property type="match status" value="1"/>
</dbReference>